<proteinExistence type="predicted"/>
<organism evidence="1 2">
    <name type="scientific">Dreissena polymorpha</name>
    <name type="common">Zebra mussel</name>
    <name type="synonym">Mytilus polymorpha</name>
    <dbReference type="NCBI Taxonomy" id="45954"/>
    <lineage>
        <taxon>Eukaryota</taxon>
        <taxon>Metazoa</taxon>
        <taxon>Spiralia</taxon>
        <taxon>Lophotrochozoa</taxon>
        <taxon>Mollusca</taxon>
        <taxon>Bivalvia</taxon>
        <taxon>Autobranchia</taxon>
        <taxon>Heteroconchia</taxon>
        <taxon>Euheterodonta</taxon>
        <taxon>Imparidentia</taxon>
        <taxon>Neoheterodontei</taxon>
        <taxon>Myida</taxon>
        <taxon>Dreissenoidea</taxon>
        <taxon>Dreissenidae</taxon>
        <taxon>Dreissena</taxon>
    </lineage>
</organism>
<reference evidence="1" key="2">
    <citation type="submission" date="2020-11" db="EMBL/GenBank/DDBJ databases">
        <authorList>
            <person name="McCartney M.A."/>
            <person name="Auch B."/>
            <person name="Kono T."/>
            <person name="Mallez S."/>
            <person name="Becker A."/>
            <person name="Gohl D.M."/>
            <person name="Silverstein K.A.T."/>
            <person name="Koren S."/>
            <person name="Bechman K.B."/>
            <person name="Herman A."/>
            <person name="Abrahante J.E."/>
            <person name="Garbe J."/>
        </authorList>
    </citation>
    <scope>NUCLEOTIDE SEQUENCE</scope>
    <source>
        <strain evidence="1">Duluth1</strain>
        <tissue evidence="1">Whole animal</tissue>
    </source>
</reference>
<name>A0A9D4MUW7_DREPO</name>
<reference evidence="1" key="1">
    <citation type="journal article" date="2019" name="bioRxiv">
        <title>The Genome of the Zebra Mussel, Dreissena polymorpha: A Resource for Invasive Species Research.</title>
        <authorList>
            <person name="McCartney M.A."/>
            <person name="Auch B."/>
            <person name="Kono T."/>
            <person name="Mallez S."/>
            <person name="Zhang Y."/>
            <person name="Obille A."/>
            <person name="Becker A."/>
            <person name="Abrahante J.E."/>
            <person name="Garbe J."/>
            <person name="Badalamenti J.P."/>
            <person name="Herman A."/>
            <person name="Mangelson H."/>
            <person name="Liachko I."/>
            <person name="Sullivan S."/>
            <person name="Sone E.D."/>
            <person name="Koren S."/>
            <person name="Silverstein K.A.T."/>
            <person name="Beckman K.B."/>
            <person name="Gohl D.M."/>
        </authorList>
    </citation>
    <scope>NUCLEOTIDE SEQUENCE</scope>
    <source>
        <strain evidence="1">Duluth1</strain>
        <tissue evidence="1">Whole animal</tissue>
    </source>
</reference>
<keyword evidence="2" id="KW-1185">Reference proteome</keyword>
<evidence type="ECO:0000313" key="2">
    <source>
        <dbReference type="Proteomes" id="UP000828390"/>
    </source>
</evidence>
<evidence type="ECO:0000313" key="1">
    <source>
        <dbReference type="EMBL" id="KAH3882219.1"/>
    </source>
</evidence>
<dbReference type="Proteomes" id="UP000828390">
    <property type="component" value="Unassembled WGS sequence"/>
</dbReference>
<dbReference type="AlphaFoldDB" id="A0A9D4MUW7"/>
<gene>
    <name evidence="1" type="ORF">DPMN_006152</name>
</gene>
<comment type="caution">
    <text evidence="1">The sequence shown here is derived from an EMBL/GenBank/DDBJ whole genome shotgun (WGS) entry which is preliminary data.</text>
</comment>
<protein>
    <submittedName>
        <fullName evidence="1">Uncharacterized protein</fullName>
    </submittedName>
</protein>
<sequence>MEQTQCARLRQMVMLFLKQFVHKLSLHHYKWDLLFKSIIYNVRRLLLNAADFVEPNVIGSDIDLLEMHVIPAANRVDHNTIAIDGKCTFRGMDVKKSFTPASRMIFLIPQNRLKSLTLEIRQKCYLGVPVGKACLY</sequence>
<dbReference type="EMBL" id="JAIWYP010000001">
    <property type="protein sequence ID" value="KAH3882219.1"/>
    <property type="molecule type" value="Genomic_DNA"/>
</dbReference>
<accession>A0A9D4MUW7</accession>